<evidence type="ECO:0000313" key="3">
    <source>
        <dbReference type="Proteomes" id="UP000886476"/>
    </source>
</evidence>
<proteinExistence type="predicted"/>
<dbReference type="CDD" id="cd00090">
    <property type="entry name" value="HTH_ARSR"/>
    <property type="match status" value="1"/>
</dbReference>
<dbReference type="PROSITE" id="PS50987">
    <property type="entry name" value="HTH_ARSR_2"/>
    <property type="match status" value="1"/>
</dbReference>
<dbReference type="SUPFAM" id="SSF46785">
    <property type="entry name" value="Winged helix' DNA-binding domain"/>
    <property type="match status" value="1"/>
</dbReference>
<dbReference type="InterPro" id="IPR036388">
    <property type="entry name" value="WH-like_DNA-bd_sf"/>
</dbReference>
<feature type="domain" description="HTH arsR-type" evidence="1">
    <location>
        <begin position="1"/>
        <end position="94"/>
    </location>
</feature>
<comment type="caution">
    <text evidence="2">The sequence shown here is derived from an EMBL/GenBank/DDBJ whole genome shotgun (WGS) entry which is preliminary data.</text>
</comment>
<gene>
    <name evidence="2" type="ORF">HL667_17205</name>
</gene>
<dbReference type="Gene3D" id="1.10.10.10">
    <property type="entry name" value="Winged helix-like DNA-binding domain superfamily/Winged helix DNA-binding domain"/>
    <property type="match status" value="1"/>
</dbReference>
<accession>A0ABX2CEV4</accession>
<organism evidence="2 3">
    <name type="scientific">Bradyrhizobium aeschynomenes</name>
    <dbReference type="NCBI Taxonomy" id="2734909"/>
    <lineage>
        <taxon>Bacteria</taxon>
        <taxon>Pseudomonadati</taxon>
        <taxon>Pseudomonadota</taxon>
        <taxon>Alphaproteobacteria</taxon>
        <taxon>Hyphomicrobiales</taxon>
        <taxon>Nitrobacteraceae</taxon>
        <taxon>Bradyrhizobium</taxon>
    </lineage>
</organism>
<dbReference type="InterPro" id="IPR011991">
    <property type="entry name" value="ArsR-like_HTH"/>
</dbReference>
<reference evidence="2" key="1">
    <citation type="submission" date="2020-05" db="EMBL/GenBank/DDBJ databases">
        <title>Nod-independent and nitrogen-fixing Bradyrhizobium aeschynomene sp. nov. isolated from nodules of Aeschynomene indica.</title>
        <authorList>
            <person name="Zhang Z."/>
        </authorList>
    </citation>
    <scope>NUCLEOTIDE SEQUENCE</scope>
    <source>
        <strain evidence="2">83012</strain>
    </source>
</reference>
<dbReference type="InterPro" id="IPR052543">
    <property type="entry name" value="HTH_Metal-responsive_Reg"/>
</dbReference>
<dbReference type="Pfam" id="PF12840">
    <property type="entry name" value="HTH_20"/>
    <property type="match status" value="1"/>
</dbReference>
<keyword evidence="3" id="KW-1185">Reference proteome</keyword>
<evidence type="ECO:0000313" key="2">
    <source>
        <dbReference type="EMBL" id="NPU66743.1"/>
    </source>
</evidence>
<dbReference type="SMART" id="SM00418">
    <property type="entry name" value="HTH_ARSR"/>
    <property type="match status" value="1"/>
</dbReference>
<sequence length="226" mass="24819">MKDGPHIAAIAALIGDPARANILSALMDGRALTISELARSANVGLPTASTHISKLEAAGLLLSIKQGRHRYVRLSGEDVVHTLETLMLLAARTGHRRVRTGPRDPALREARVCYDHLAGARGVQMFESMVQSRLLECGGGHVRLTSAGRRFAERFGIDLGEHQTKDSVTCVSCLDWSERRDHLAGRLGCACLSRIFALKWARRDKDSRAVLFSANGLREFNRLFPI</sequence>
<dbReference type="InterPro" id="IPR036390">
    <property type="entry name" value="WH_DNA-bd_sf"/>
</dbReference>
<dbReference type="EMBL" id="JABFDN010000005">
    <property type="protein sequence ID" value="NPU66743.1"/>
    <property type="molecule type" value="Genomic_DNA"/>
</dbReference>
<dbReference type="PANTHER" id="PTHR39168">
    <property type="entry name" value="TRANSCRIPTIONAL REGULATOR-RELATED"/>
    <property type="match status" value="1"/>
</dbReference>
<dbReference type="InterPro" id="IPR001845">
    <property type="entry name" value="HTH_ArsR_DNA-bd_dom"/>
</dbReference>
<protein>
    <submittedName>
        <fullName evidence="2">Winged helix-turn-helix transcriptional regulator</fullName>
    </submittedName>
</protein>
<dbReference type="PANTHER" id="PTHR39168:SF1">
    <property type="entry name" value="TRANSCRIPTIONAL REGULATORY PROTEIN"/>
    <property type="match status" value="1"/>
</dbReference>
<evidence type="ECO:0000259" key="1">
    <source>
        <dbReference type="PROSITE" id="PS50987"/>
    </source>
</evidence>
<dbReference type="RefSeq" id="WP_172111831.1">
    <property type="nucleotide sequence ID" value="NZ_JABFDN010000005.1"/>
</dbReference>
<name>A0ABX2CEV4_9BRAD</name>
<dbReference type="Proteomes" id="UP000886476">
    <property type="component" value="Unassembled WGS sequence"/>
</dbReference>